<name>A0AAW7TF30_9BACL</name>
<dbReference type="EMBL" id="JAMOGB010000005">
    <property type="protein sequence ID" value="MDO0877418.1"/>
    <property type="molecule type" value="Genomic_DNA"/>
</dbReference>
<evidence type="ECO:0000313" key="1">
    <source>
        <dbReference type="EMBL" id="MDO0877418.1"/>
    </source>
</evidence>
<gene>
    <name evidence="1" type="ORF">NBU54_07060</name>
</gene>
<reference evidence="1" key="1">
    <citation type="submission" date="2022-05" db="EMBL/GenBank/DDBJ databases">
        <title>Genome-based reclassification of Anoxybacillus salavatliensis Cihan et al. as a later heterotypic synonym of Anoxybacillus gonensis Belduz et al. 2003.</title>
        <authorList>
            <person name="Inan Bektas K."/>
            <person name="Guler H.I."/>
            <person name="Belduz A.O."/>
            <person name="Canakci S."/>
        </authorList>
    </citation>
    <scope>NUCLEOTIDE SEQUENCE</scope>
    <source>
        <strain evidence="1">NCIMB 13933</strain>
    </source>
</reference>
<protein>
    <submittedName>
        <fullName evidence="1">Uncharacterized protein</fullName>
    </submittedName>
</protein>
<dbReference type="AlphaFoldDB" id="A0AAW7TF30"/>
<dbReference type="RefSeq" id="WP_049720866.1">
    <property type="nucleotide sequence ID" value="NZ_CP012152.1"/>
</dbReference>
<organism evidence="1 2">
    <name type="scientific">Anoxybacillus gonensis</name>
    <dbReference type="NCBI Taxonomy" id="198467"/>
    <lineage>
        <taxon>Bacteria</taxon>
        <taxon>Bacillati</taxon>
        <taxon>Bacillota</taxon>
        <taxon>Bacilli</taxon>
        <taxon>Bacillales</taxon>
        <taxon>Anoxybacillaceae</taxon>
        <taxon>Anoxybacillus</taxon>
    </lineage>
</organism>
<accession>A0AAW7TF30</accession>
<proteinExistence type="predicted"/>
<comment type="caution">
    <text evidence="1">The sequence shown here is derived from an EMBL/GenBank/DDBJ whole genome shotgun (WGS) entry which is preliminary data.</text>
</comment>
<dbReference type="Proteomes" id="UP001176117">
    <property type="component" value="Unassembled WGS sequence"/>
</dbReference>
<sequence length="59" mass="6937">MHNRSPCFIGIEGEHYRTIGIAATSFFHLSPAAKMFIRCLFQWLTEQALLDFPAERYFR</sequence>
<keyword evidence="2" id="KW-1185">Reference proteome</keyword>
<evidence type="ECO:0000313" key="2">
    <source>
        <dbReference type="Proteomes" id="UP001176117"/>
    </source>
</evidence>